<dbReference type="InterPro" id="IPR002177">
    <property type="entry name" value="DPS_DNA-bd"/>
</dbReference>
<dbReference type="InterPro" id="IPR009078">
    <property type="entry name" value="Ferritin-like_SF"/>
</dbReference>
<evidence type="ECO:0000259" key="3">
    <source>
        <dbReference type="Pfam" id="PF00210"/>
    </source>
</evidence>
<feature type="domain" description="Ferritin/DPS" evidence="3">
    <location>
        <begin position="18"/>
        <end position="153"/>
    </location>
</feature>
<dbReference type="NCBIfam" id="NF006975">
    <property type="entry name" value="PRK09448.1"/>
    <property type="match status" value="1"/>
</dbReference>
<dbReference type="InterPro" id="IPR012347">
    <property type="entry name" value="Ferritin-like"/>
</dbReference>
<proteinExistence type="inferred from homology"/>
<dbReference type="PRINTS" id="PR01346">
    <property type="entry name" value="HELNAPAPROT"/>
</dbReference>
<dbReference type="Proteomes" id="UP000319976">
    <property type="component" value="Chromosome"/>
</dbReference>
<gene>
    <name evidence="4" type="primary">ftpA</name>
    <name evidence="4" type="ORF">V22_42380</name>
</gene>
<dbReference type="CDD" id="cd01043">
    <property type="entry name" value="DPS"/>
    <property type="match status" value="1"/>
</dbReference>
<dbReference type="PANTHER" id="PTHR42932:SF2">
    <property type="entry name" value="DNA PROTECTION DURING STARVATION PROTEIN 1"/>
    <property type="match status" value="1"/>
</dbReference>
<keyword evidence="5" id="KW-1185">Reference proteome</keyword>
<dbReference type="AlphaFoldDB" id="A0A517TF12"/>
<dbReference type="Gene3D" id="1.20.1260.10">
    <property type="match status" value="1"/>
</dbReference>
<dbReference type="GO" id="GO:0008199">
    <property type="term" value="F:ferric iron binding"/>
    <property type="evidence" value="ECO:0007669"/>
    <property type="project" value="InterPro"/>
</dbReference>
<name>A0A517TF12_9PLAN</name>
<organism evidence="4 5">
    <name type="scientific">Calycomorphotria hydatis</name>
    <dbReference type="NCBI Taxonomy" id="2528027"/>
    <lineage>
        <taxon>Bacteria</taxon>
        <taxon>Pseudomonadati</taxon>
        <taxon>Planctomycetota</taxon>
        <taxon>Planctomycetia</taxon>
        <taxon>Planctomycetales</taxon>
        <taxon>Planctomycetaceae</taxon>
        <taxon>Calycomorphotria</taxon>
    </lineage>
</organism>
<comment type="similarity">
    <text evidence="1 2">Belongs to the Dps family.</text>
</comment>
<sequence length="156" mass="17525">MKWKRSILDAEKTKVVCDELQTVLVHLIDLSLTSKQAHWNLFGTKFLPIHEKIDEIVAFSRDYSDEVAERMDQLGVAPDGRVGTVAKNSTLPEYPESFETVDATVTAMADRLSILSKVLRTAQETVSDADPMTEDIIIAITQTVEKELWMLQASED</sequence>
<dbReference type="Pfam" id="PF00210">
    <property type="entry name" value="Ferritin"/>
    <property type="match status" value="1"/>
</dbReference>
<dbReference type="SUPFAM" id="SSF47240">
    <property type="entry name" value="Ferritin-like"/>
    <property type="match status" value="1"/>
</dbReference>
<dbReference type="RefSeq" id="WP_145266540.1">
    <property type="nucleotide sequence ID" value="NZ_CP036316.1"/>
</dbReference>
<evidence type="ECO:0000313" key="4">
    <source>
        <dbReference type="EMBL" id="QDT66966.1"/>
    </source>
</evidence>
<dbReference type="PIRSF" id="PIRSF005900">
    <property type="entry name" value="Dps"/>
    <property type="match status" value="1"/>
</dbReference>
<dbReference type="OrthoDB" id="9797023at2"/>
<reference evidence="4 5" key="1">
    <citation type="submission" date="2019-02" db="EMBL/GenBank/DDBJ databases">
        <title>Deep-cultivation of Planctomycetes and their phenomic and genomic characterization uncovers novel biology.</title>
        <authorList>
            <person name="Wiegand S."/>
            <person name="Jogler M."/>
            <person name="Boedeker C."/>
            <person name="Pinto D."/>
            <person name="Vollmers J."/>
            <person name="Rivas-Marin E."/>
            <person name="Kohn T."/>
            <person name="Peeters S.H."/>
            <person name="Heuer A."/>
            <person name="Rast P."/>
            <person name="Oberbeckmann S."/>
            <person name="Bunk B."/>
            <person name="Jeske O."/>
            <person name="Meyerdierks A."/>
            <person name="Storesund J.E."/>
            <person name="Kallscheuer N."/>
            <person name="Luecker S."/>
            <person name="Lage O.M."/>
            <person name="Pohl T."/>
            <person name="Merkel B.J."/>
            <person name="Hornburger P."/>
            <person name="Mueller R.-W."/>
            <person name="Bruemmer F."/>
            <person name="Labrenz M."/>
            <person name="Spormann A.M."/>
            <person name="Op den Camp H."/>
            <person name="Overmann J."/>
            <person name="Amann R."/>
            <person name="Jetten M.S.M."/>
            <person name="Mascher T."/>
            <person name="Medema M.H."/>
            <person name="Devos D.P."/>
            <person name="Kaster A.-K."/>
            <person name="Ovreas L."/>
            <person name="Rohde M."/>
            <person name="Galperin M.Y."/>
            <person name="Jogler C."/>
        </authorList>
    </citation>
    <scope>NUCLEOTIDE SEQUENCE [LARGE SCALE GENOMIC DNA]</scope>
    <source>
        <strain evidence="4 5">V22</strain>
    </source>
</reference>
<dbReference type="PANTHER" id="PTHR42932">
    <property type="entry name" value="GENERAL STRESS PROTEIN 20U"/>
    <property type="match status" value="1"/>
</dbReference>
<evidence type="ECO:0000313" key="5">
    <source>
        <dbReference type="Proteomes" id="UP000319976"/>
    </source>
</evidence>
<evidence type="ECO:0000256" key="2">
    <source>
        <dbReference type="RuleBase" id="RU003875"/>
    </source>
</evidence>
<evidence type="ECO:0000256" key="1">
    <source>
        <dbReference type="ARBA" id="ARBA00009497"/>
    </source>
</evidence>
<dbReference type="KEGG" id="chya:V22_42380"/>
<dbReference type="EMBL" id="CP036316">
    <property type="protein sequence ID" value="QDT66966.1"/>
    <property type="molecule type" value="Genomic_DNA"/>
</dbReference>
<accession>A0A517TF12</accession>
<protein>
    <submittedName>
        <fullName evidence="4">Fine tangled pili major subunit</fullName>
    </submittedName>
</protein>
<dbReference type="InterPro" id="IPR008331">
    <property type="entry name" value="Ferritin_DPS_dom"/>
</dbReference>